<dbReference type="Gene3D" id="3.40.50.2000">
    <property type="entry name" value="Glycogen Phosphorylase B"/>
    <property type="match status" value="1"/>
</dbReference>
<dbReference type="RefSeq" id="WP_020887559.1">
    <property type="nucleotide sequence ID" value="NZ_ATHI01000028.1"/>
</dbReference>
<dbReference type="InterPro" id="IPR007235">
    <property type="entry name" value="Glyco_trans_28_C"/>
</dbReference>
<feature type="domain" description="Glycosyl transferase family 28 C-terminal" evidence="1">
    <location>
        <begin position="223"/>
        <end position="325"/>
    </location>
</feature>
<dbReference type="STRING" id="1121439.dsat_0862"/>
<accession>S7UH12</accession>
<dbReference type="SUPFAM" id="SSF53756">
    <property type="entry name" value="UDP-Glycosyltransferase/glycogen phosphorylase"/>
    <property type="match status" value="1"/>
</dbReference>
<organism evidence="2 3">
    <name type="scientific">Alkalidesulfovibrio alkalitolerans DSM 16529</name>
    <dbReference type="NCBI Taxonomy" id="1121439"/>
    <lineage>
        <taxon>Bacteria</taxon>
        <taxon>Pseudomonadati</taxon>
        <taxon>Thermodesulfobacteriota</taxon>
        <taxon>Desulfovibrionia</taxon>
        <taxon>Desulfovibrionales</taxon>
        <taxon>Desulfovibrionaceae</taxon>
        <taxon>Alkalidesulfovibrio</taxon>
    </lineage>
</organism>
<evidence type="ECO:0000313" key="2">
    <source>
        <dbReference type="EMBL" id="EPR31538.1"/>
    </source>
</evidence>
<dbReference type="AlphaFoldDB" id="S7UH12"/>
<evidence type="ECO:0000313" key="3">
    <source>
        <dbReference type="Proteomes" id="UP000014975"/>
    </source>
</evidence>
<sequence length="390" mass="43136">MKILLYSQHVLGMGHLFRSLELTRAFAPDEVLLVSGGRETSARHPDNVREIALPALSMDAAFQGLHAQDGADVEEVKNARRKALLDVFARERPDAVLLELFPFGRKKFRFELEPLLAACRAAPWGRPVVACSLRDILVERHDGEKYERRVLEALKAWFDVVLVHSDPAVQRLEETFPATDKIPVPVVHTGFVAQKPSPDARERIRRHLKLGPDDKLIIASAGGGQVGFPLLSSVVEAFDLLRDRPDLHLRLFTGPFMDETEAARLMARARRIPRLHAERFSPDLLNHLAAADLSISQAGYNTCMNILAAKVPALTLPFAANAEQSSRIAKLSALHPVRELFPHDLFPQGLAALICETLTKTVRTTHPAVDLNGAEATACLVRRMVAECAP</sequence>
<dbReference type="PATRIC" id="fig|1121439.3.peg.2231"/>
<protein>
    <submittedName>
        <fullName evidence="2">Glycosyltransferase 28 domain protein</fullName>
    </submittedName>
</protein>
<gene>
    <name evidence="2" type="ORF">dsat_0862</name>
</gene>
<dbReference type="PANTHER" id="PTHR21015:SF28">
    <property type="entry name" value="SLL1722 PROTEIN"/>
    <property type="match status" value="1"/>
</dbReference>
<evidence type="ECO:0000259" key="1">
    <source>
        <dbReference type="Pfam" id="PF04101"/>
    </source>
</evidence>
<keyword evidence="3" id="KW-1185">Reference proteome</keyword>
<dbReference type="eggNOG" id="COG4671">
    <property type="taxonomic scope" value="Bacteria"/>
</dbReference>
<dbReference type="Pfam" id="PF04101">
    <property type="entry name" value="Glyco_tran_28_C"/>
    <property type="match status" value="1"/>
</dbReference>
<keyword evidence="2" id="KW-0808">Transferase</keyword>
<name>S7UH12_9BACT</name>
<comment type="caution">
    <text evidence="2">The sequence shown here is derived from an EMBL/GenBank/DDBJ whole genome shotgun (WGS) entry which is preliminary data.</text>
</comment>
<proteinExistence type="predicted"/>
<dbReference type="Proteomes" id="UP000014975">
    <property type="component" value="Unassembled WGS sequence"/>
</dbReference>
<dbReference type="EMBL" id="ATHI01000028">
    <property type="protein sequence ID" value="EPR31538.1"/>
    <property type="molecule type" value="Genomic_DNA"/>
</dbReference>
<reference evidence="2 3" key="1">
    <citation type="journal article" date="2013" name="Genome Announc.">
        <title>Draft genome sequences for three mercury-methylating, sulfate-reducing bacteria.</title>
        <authorList>
            <person name="Brown S.D."/>
            <person name="Hurt R.A.Jr."/>
            <person name="Gilmour C.C."/>
            <person name="Elias D.A."/>
        </authorList>
    </citation>
    <scope>NUCLEOTIDE SEQUENCE [LARGE SCALE GENOMIC DNA]</scope>
    <source>
        <strain evidence="2 3">DSM 16529</strain>
    </source>
</reference>
<dbReference type="PANTHER" id="PTHR21015">
    <property type="entry name" value="UDP-N-ACETYLGLUCOSAMINE--N-ACETYLMURAMYL-(PENTAPEPTIDE) PYROPHOSPHORYL-UNDECAPRENOL N-ACETYLGLUCOSAMINE TRANSFERASE 1"/>
    <property type="match status" value="1"/>
</dbReference>
<dbReference type="GO" id="GO:0016758">
    <property type="term" value="F:hexosyltransferase activity"/>
    <property type="evidence" value="ECO:0007669"/>
    <property type="project" value="InterPro"/>
</dbReference>
<dbReference type="OrthoDB" id="503443at2"/>